<name>A0A1V0UCQ2_STRVN</name>
<evidence type="ECO:0000313" key="5">
    <source>
        <dbReference type="Proteomes" id="UP000192445"/>
    </source>
</evidence>
<proteinExistence type="predicted"/>
<dbReference type="RefSeq" id="WP_078939296.1">
    <property type="nucleotide sequence ID" value="NZ_CP020570.1"/>
</dbReference>
<evidence type="ECO:0000259" key="3">
    <source>
        <dbReference type="Pfam" id="PF02826"/>
    </source>
</evidence>
<dbReference type="PANTHER" id="PTHR43333">
    <property type="entry name" value="2-HACID_DH_C DOMAIN-CONTAINING PROTEIN"/>
    <property type="match status" value="1"/>
</dbReference>
<dbReference type="Pfam" id="PF02826">
    <property type="entry name" value="2-Hacid_dh_C"/>
    <property type="match status" value="1"/>
</dbReference>
<evidence type="ECO:0000256" key="1">
    <source>
        <dbReference type="ARBA" id="ARBA00023002"/>
    </source>
</evidence>
<dbReference type="GO" id="GO:0016491">
    <property type="term" value="F:oxidoreductase activity"/>
    <property type="evidence" value="ECO:0007669"/>
    <property type="project" value="UniProtKB-KW"/>
</dbReference>
<dbReference type="Proteomes" id="UP000192445">
    <property type="component" value="Chromosome"/>
</dbReference>
<dbReference type="KEGG" id="svu:B1H20_17745"/>
<organism evidence="4 5">
    <name type="scientific">Streptomyces violaceoruber</name>
    <dbReference type="NCBI Taxonomy" id="1935"/>
    <lineage>
        <taxon>Bacteria</taxon>
        <taxon>Bacillati</taxon>
        <taxon>Actinomycetota</taxon>
        <taxon>Actinomycetes</taxon>
        <taxon>Kitasatosporales</taxon>
        <taxon>Streptomycetaceae</taxon>
        <taxon>Streptomyces</taxon>
        <taxon>Streptomyces violaceoruber group</taxon>
    </lineage>
</organism>
<dbReference type="PANTHER" id="PTHR43333:SF1">
    <property type="entry name" value="D-ISOMER SPECIFIC 2-HYDROXYACID DEHYDROGENASE NAD-BINDING DOMAIN-CONTAINING PROTEIN"/>
    <property type="match status" value="1"/>
</dbReference>
<reference evidence="4 5" key="1">
    <citation type="submission" date="2017-03" db="EMBL/GenBank/DDBJ databases">
        <title>Complete Genome Sequence of a natural compounds producer, Streptomyces violaceus S21.</title>
        <authorList>
            <person name="Zhong C."/>
            <person name="Zhao Z."/>
            <person name="Fu J."/>
            <person name="Zong G."/>
            <person name="Qin R."/>
            <person name="Cao G."/>
        </authorList>
    </citation>
    <scope>NUCLEOTIDE SEQUENCE [LARGE SCALE GENOMIC DNA]</scope>
    <source>
        <strain evidence="4 5">S21</strain>
    </source>
</reference>
<dbReference type="InterPro" id="IPR006140">
    <property type="entry name" value="D-isomer_DH_NAD-bd"/>
</dbReference>
<feature type="domain" description="D-isomer specific 2-hydroxyacid dehydrogenase NAD-binding" evidence="3">
    <location>
        <begin position="132"/>
        <end position="311"/>
    </location>
</feature>
<keyword evidence="2" id="KW-0520">NAD</keyword>
<dbReference type="EMBL" id="CP020570">
    <property type="protein sequence ID" value="ARF63025.1"/>
    <property type="molecule type" value="Genomic_DNA"/>
</dbReference>
<keyword evidence="1" id="KW-0560">Oxidoreductase</keyword>
<dbReference type="OrthoDB" id="4324715at2"/>
<sequence>MTGNTAADQSPPFSPLACGLPVPPAPLPAPDALARALLLVSPSLETGLVREVERIAGRPAQTLPEGPPPSGEPYLCVGGSLPGALRTDRLLWFHSVTAGTDRLLGAGPWPASALLTRTVGRMGERMAQYVLGWVLAECQAVPEFTAQHARAHWEQLPTELIAGQTAVIYGTGRIGAAVGRLLGACGIRTVGVARTARSGPAPGSARTVPGFDRVIGAAEDAEVLGGARWVVSTLPLTDATAGFFGPARFAAVRGATFVNVGRGATVDLAALESALADGRVRRAVLDVLAKEPAAPEDPVWRLPRTVVTSHSSGITAEEDVVGDFTAAWEAVTAGRRPELTVDVGRGY</sequence>
<dbReference type="AlphaFoldDB" id="A0A1V0UCQ2"/>
<protein>
    <submittedName>
        <fullName evidence="4">Hydroxyacid dehydrogenase</fullName>
    </submittedName>
</protein>
<dbReference type="InterPro" id="IPR036291">
    <property type="entry name" value="NAD(P)-bd_dom_sf"/>
</dbReference>
<evidence type="ECO:0000313" key="4">
    <source>
        <dbReference type="EMBL" id="ARF63025.1"/>
    </source>
</evidence>
<dbReference type="SUPFAM" id="SSF51735">
    <property type="entry name" value="NAD(P)-binding Rossmann-fold domains"/>
    <property type="match status" value="1"/>
</dbReference>
<dbReference type="STRING" id="1935.B1H20_17745"/>
<dbReference type="Gene3D" id="3.40.50.720">
    <property type="entry name" value="NAD(P)-binding Rossmann-like Domain"/>
    <property type="match status" value="2"/>
</dbReference>
<evidence type="ECO:0000256" key="2">
    <source>
        <dbReference type="ARBA" id="ARBA00023027"/>
    </source>
</evidence>
<dbReference type="GO" id="GO:0051287">
    <property type="term" value="F:NAD binding"/>
    <property type="evidence" value="ECO:0007669"/>
    <property type="project" value="InterPro"/>
</dbReference>
<accession>A0A1V0UCQ2</accession>
<gene>
    <name evidence="4" type="ORF">B1H20_17745</name>
</gene>